<feature type="chain" id="PRO_5040206415" description="EF-hand domain-containing protein" evidence="2">
    <location>
        <begin position="25"/>
        <end position="145"/>
    </location>
</feature>
<dbReference type="Gene3D" id="1.10.238.10">
    <property type="entry name" value="EF-hand"/>
    <property type="match status" value="1"/>
</dbReference>
<dbReference type="SUPFAM" id="SSF47473">
    <property type="entry name" value="EF-hand"/>
    <property type="match status" value="1"/>
</dbReference>
<dbReference type="InterPro" id="IPR018247">
    <property type="entry name" value="EF_Hand_1_Ca_BS"/>
</dbReference>
<evidence type="ECO:0000313" key="5">
    <source>
        <dbReference type="Proteomes" id="UP001153709"/>
    </source>
</evidence>
<evidence type="ECO:0000256" key="2">
    <source>
        <dbReference type="SAM" id="SignalP"/>
    </source>
</evidence>
<keyword evidence="1" id="KW-0106">Calcium</keyword>
<evidence type="ECO:0000313" key="4">
    <source>
        <dbReference type="EMBL" id="CAH1226491.1"/>
    </source>
</evidence>
<protein>
    <recommendedName>
        <fullName evidence="3">EF-hand domain-containing protein</fullName>
    </recommendedName>
</protein>
<dbReference type="InterPro" id="IPR002048">
    <property type="entry name" value="EF_hand_dom"/>
</dbReference>
<dbReference type="EMBL" id="CAKJVB030000048">
    <property type="protein sequence ID" value="CAH1226491.1"/>
    <property type="molecule type" value="Genomic_DNA"/>
</dbReference>
<dbReference type="PROSITE" id="PS00018">
    <property type="entry name" value="EF_HAND_1"/>
    <property type="match status" value="1"/>
</dbReference>
<keyword evidence="5" id="KW-1185">Reference proteome</keyword>
<evidence type="ECO:0000256" key="1">
    <source>
        <dbReference type="ARBA" id="ARBA00022837"/>
    </source>
</evidence>
<name>A0A9P0DVR8_DIABA</name>
<dbReference type="GO" id="GO:0005509">
    <property type="term" value="F:calcium ion binding"/>
    <property type="evidence" value="ECO:0007669"/>
    <property type="project" value="InterPro"/>
</dbReference>
<dbReference type="PROSITE" id="PS50222">
    <property type="entry name" value="EF_HAND_2"/>
    <property type="match status" value="2"/>
</dbReference>
<accession>A0A9P0DVR8</accession>
<reference evidence="4" key="1">
    <citation type="submission" date="2022-01" db="EMBL/GenBank/DDBJ databases">
        <authorList>
            <person name="King R."/>
        </authorList>
    </citation>
    <scope>NUCLEOTIDE SEQUENCE</scope>
</reference>
<keyword evidence="2" id="KW-0732">Signal</keyword>
<feature type="domain" description="EF-hand" evidence="3">
    <location>
        <begin position="101"/>
        <end position="136"/>
    </location>
</feature>
<sequence length="145" mass="16827">MKQKSSNILLAVFLFHLVLTIASGNSLQKTLLENYQKCINDKEEKDCLALFNELDTNGDGKISHDESEPFLEKLARSYILTDSKPIDSRIPRRMVYLLSNPIQDMFAEFFIAADANKDDKLTFNEFKKTVTLWKYYHDQLIDKNV</sequence>
<proteinExistence type="predicted"/>
<dbReference type="SMART" id="SM00054">
    <property type="entry name" value="EFh"/>
    <property type="match status" value="2"/>
</dbReference>
<comment type="caution">
    <text evidence="4">The sequence shown here is derived from an EMBL/GenBank/DDBJ whole genome shotgun (WGS) entry which is preliminary data.</text>
</comment>
<dbReference type="Proteomes" id="UP001153709">
    <property type="component" value="Unassembled WGS sequence"/>
</dbReference>
<dbReference type="AlphaFoldDB" id="A0A9P0DVR8"/>
<feature type="signal peptide" evidence="2">
    <location>
        <begin position="1"/>
        <end position="24"/>
    </location>
</feature>
<dbReference type="Pfam" id="PF13499">
    <property type="entry name" value="EF-hand_7"/>
    <property type="match status" value="1"/>
</dbReference>
<dbReference type="InterPro" id="IPR011992">
    <property type="entry name" value="EF-hand-dom_pair"/>
</dbReference>
<evidence type="ECO:0000259" key="3">
    <source>
        <dbReference type="PROSITE" id="PS50222"/>
    </source>
</evidence>
<feature type="domain" description="EF-hand" evidence="3">
    <location>
        <begin position="42"/>
        <end position="77"/>
    </location>
</feature>
<organism evidence="4 5">
    <name type="scientific">Diabrotica balteata</name>
    <name type="common">Banded cucumber beetle</name>
    <dbReference type="NCBI Taxonomy" id="107213"/>
    <lineage>
        <taxon>Eukaryota</taxon>
        <taxon>Metazoa</taxon>
        <taxon>Ecdysozoa</taxon>
        <taxon>Arthropoda</taxon>
        <taxon>Hexapoda</taxon>
        <taxon>Insecta</taxon>
        <taxon>Pterygota</taxon>
        <taxon>Neoptera</taxon>
        <taxon>Endopterygota</taxon>
        <taxon>Coleoptera</taxon>
        <taxon>Polyphaga</taxon>
        <taxon>Cucujiformia</taxon>
        <taxon>Chrysomeloidea</taxon>
        <taxon>Chrysomelidae</taxon>
        <taxon>Galerucinae</taxon>
        <taxon>Diabroticina</taxon>
        <taxon>Diabroticites</taxon>
        <taxon>Diabrotica</taxon>
    </lineage>
</organism>
<gene>
    <name evidence="4" type="ORF">DIABBA_LOCUS120</name>
</gene>